<dbReference type="HOGENOM" id="CLU_349524_0_0_1"/>
<dbReference type="EMBL" id="AM920435">
    <property type="protein sequence ID" value="CAP86366.1"/>
    <property type="molecule type" value="Genomic_DNA"/>
</dbReference>
<accession>B6HFN6</accession>
<evidence type="ECO:0000313" key="2">
    <source>
        <dbReference type="Proteomes" id="UP000000724"/>
    </source>
</evidence>
<dbReference type="Proteomes" id="UP000000724">
    <property type="component" value="Contig Pc00c20"/>
</dbReference>
<dbReference type="AlphaFoldDB" id="B6HFN6"/>
<sequence>MAQLINYTADWGSQEFSTPSVTTASGWPYARLVTPDLAIFTTEITYMPKVSLDATPPNYWERDTRCVDGIWENKVKPNSKIKTKLPSPGTVGPWLIRTEPWNSRLLSTPYLVLRTSTSIFTFDVVRARITHTGQGESPEWQIISPDLGIPPVLQFITEHQNSPSLTLDLLEQLPIPTVEPLVLFVAGDTNLGTKPYGRRGQDRRNSTSTSDRIYTAQSGSLVWGSRIGQWSARTWFMVPLVPADVAIPHPRDNIPADRLVHGNPSQVAQQKGLDCAMISPCAQFATIPTPTPSHPRSQKYNKVQTNGHPGPPRYHANTVIIHAQAEWRYQSGGPGHGEPHFPCHCPALFGPLDKKGSGAVPKPRIVISLGLNWTSPSGNGPEVERFHASHRGSSPVDTAIDHQPAVPAESNIIQAGYSGLLTMYRFWWGRLVTLFRVRLQVMALGKADVFAEINQSVLSLFVHLGLLLRRTSYAITSPGSCDVRHVLELGSNHLIYSIKYASQPTGERRLDIFQPRDKLEGRRYTVPPVAEADAFLRNLQLGSPTIHFCLNWEIGRSDATGRKFVSNAYLCLFTSAPGCAYASASASALPGGKKTRTERNPGGIDLSAGQHAEGSGVFLLPGRVAGYVSSERKPWVVLWGIFTVCARSAAYDQGMSVQYAIGPYLLLGLVLCRRPDLDFHANVDAAPTSLSSDTYARPSGMQSQIRRPKHETFYFVVAHIHDQTIPGMSEWAGLLRCASRPEAHLSSGRDRRASSKTESCTAVLIWGLVCGGGLGGLGRGGLGSGVDFDLDWGGILRLVGMGLGIK</sequence>
<dbReference type="OMA" id="PRYHANT"/>
<name>B6HFN6_PENRW</name>
<dbReference type="OrthoDB" id="10681506at2759"/>
<dbReference type="VEuPathDB" id="FungiDB:PCH_Pc20g10370"/>
<proteinExistence type="predicted"/>
<protein>
    <submittedName>
        <fullName evidence="1">Uncharacterized protein</fullName>
    </submittedName>
</protein>
<keyword evidence="2" id="KW-1185">Reference proteome</keyword>
<reference evidence="1 2" key="1">
    <citation type="journal article" date="2008" name="Nat. Biotechnol.">
        <title>Genome sequencing and analysis of the filamentous fungus Penicillium chrysogenum.</title>
        <authorList>
            <person name="van den Berg M.A."/>
            <person name="Albang R."/>
            <person name="Albermann K."/>
            <person name="Badger J.H."/>
            <person name="Daran J.-M."/>
            <person name="Driessen A.J.M."/>
            <person name="Garcia-Estrada C."/>
            <person name="Fedorova N.D."/>
            <person name="Harris D.M."/>
            <person name="Heijne W.H.M."/>
            <person name="Joardar V.S."/>
            <person name="Kiel J.A.K.W."/>
            <person name="Kovalchuk A."/>
            <person name="Martin J.F."/>
            <person name="Nierman W.C."/>
            <person name="Nijland J.G."/>
            <person name="Pronk J.T."/>
            <person name="Roubos J.A."/>
            <person name="van der Klei I.J."/>
            <person name="van Peij N.N.M.E."/>
            <person name="Veenhuis M."/>
            <person name="von Doehren H."/>
            <person name="Wagner C."/>
            <person name="Wortman J.R."/>
            <person name="Bovenberg R.A.L."/>
        </authorList>
    </citation>
    <scope>NUCLEOTIDE SEQUENCE [LARGE SCALE GENOMIC DNA]</scope>
    <source>
        <strain evidence="2">ATCC 28089 / DSM 1075 / NRRL 1951 / Wisconsin 54-1255</strain>
    </source>
</reference>
<gene>
    <name evidence="1" type="ORF">Pc20g10370</name>
    <name evidence="1" type="ORF">PCH_Pc20g10370</name>
</gene>
<evidence type="ECO:0000313" key="1">
    <source>
        <dbReference type="EMBL" id="CAP86366.1"/>
    </source>
</evidence>
<organism evidence="1 2">
    <name type="scientific">Penicillium rubens (strain ATCC 28089 / DSM 1075 / NRRL 1951 / Wisconsin 54-1255)</name>
    <name type="common">Penicillium chrysogenum</name>
    <dbReference type="NCBI Taxonomy" id="500485"/>
    <lineage>
        <taxon>Eukaryota</taxon>
        <taxon>Fungi</taxon>
        <taxon>Dikarya</taxon>
        <taxon>Ascomycota</taxon>
        <taxon>Pezizomycotina</taxon>
        <taxon>Eurotiomycetes</taxon>
        <taxon>Eurotiomycetidae</taxon>
        <taxon>Eurotiales</taxon>
        <taxon>Aspergillaceae</taxon>
        <taxon>Penicillium</taxon>
        <taxon>Penicillium chrysogenum species complex</taxon>
    </lineage>
</organism>